<comment type="caution">
    <text evidence="1">The sequence shown here is derived from an EMBL/GenBank/DDBJ whole genome shotgun (WGS) entry which is preliminary data.</text>
</comment>
<proteinExistence type="predicted"/>
<reference evidence="1" key="1">
    <citation type="submission" date="2020-11" db="EMBL/GenBank/DDBJ databases">
        <title>Sequencing the genomes of 1000 actinobacteria strains.</title>
        <authorList>
            <person name="Klenk H.-P."/>
        </authorList>
    </citation>
    <scope>NUCLEOTIDE SEQUENCE</scope>
    <source>
        <strain evidence="1">DSM 45356</strain>
    </source>
</reference>
<dbReference type="EMBL" id="JADOUF010000001">
    <property type="protein sequence ID" value="MBG6135698.1"/>
    <property type="molecule type" value="Genomic_DNA"/>
</dbReference>
<dbReference type="InterPro" id="IPR052022">
    <property type="entry name" value="26kDa_periplasmic_antigen"/>
</dbReference>
<dbReference type="GO" id="GO:0006974">
    <property type="term" value="P:DNA damage response"/>
    <property type="evidence" value="ECO:0007669"/>
    <property type="project" value="TreeGrafter"/>
</dbReference>
<evidence type="ECO:0000313" key="2">
    <source>
        <dbReference type="Proteomes" id="UP000622552"/>
    </source>
</evidence>
<name>A0A8J7GGK1_9ACTN</name>
<dbReference type="InterPro" id="IPR007497">
    <property type="entry name" value="SIMPL/DUF541"/>
</dbReference>
<protein>
    <submittedName>
        <fullName evidence="1">Uncharacterized protein YggE</fullName>
    </submittedName>
</protein>
<evidence type="ECO:0000313" key="1">
    <source>
        <dbReference type="EMBL" id="MBG6135698.1"/>
    </source>
</evidence>
<dbReference type="RefSeq" id="WP_197002771.1">
    <property type="nucleotide sequence ID" value="NZ_BONS01000002.1"/>
</dbReference>
<organism evidence="1 2">
    <name type="scientific">Longispora fulva</name>
    <dbReference type="NCBI Taxonomy" id="619741"/>
    <lineage>
        <taxon>Bacteria</taxon>
        <taxon>Bacillati</taxon>
        <taxon>Actinomycetota</taxon>
        <taxon>Actinomycetes</taxon>
        <taxon>Micromonosporales</taxon>
        <taxon>Micromonosporaceae</taxon>
        <taxon>Longispora</taxon>
    </lineage>
</organism>
<dbReference type="PANTHER" id="PTHR34387">
    <property type="entry name" value="SLR1258 PROTEIN"/>
    <property type="match status" value="1"/>
</dbReference>
<gene>
    <name evidence="1" type="ORF">IW245_001892</name>
</gene>
<dbReference type="PANTHER" id="PTHR34387:SF1">
    <property type="entry name" value="PERIPLASMIC IMMUNOGENIC PROTEIN"/>
    <property type="match status" value="1"/>
</dbReference>
<dbReference type="Gene3D" id="3.30.110.170">
    <property type="entry name" value="Protein of unknown function (DUF541), domain 1"/>
    <property type="match status" value="1"/>
</dbReference>
<keyword evidence="2" id="KW-1185">Reference proteome</keyword>
<sequence>MIETVMLTVRGEAELESEPDLATVTLTVVAHDRDRPDTTARLDAAVAAIGAVLDRYPETVEARETGSVSVLPEREKKRSGFSASARVILSVVDFTVLGQLVLHATEQEGVAVGDVRWTLRPDSPVYAQARRAALADAAARAKDYAEVLSARIVRLVEVSDEGLLTGLAWQGSRVEGVAYGVSGSRSFAGVGYGRDVESGLEPRRQRVRAVVEARYALEQP</sequence>
<dbReference type="AlphaFoldDB" id="A0A8J7GGK1"/>
<accession>A0A8J7GGK1</accession>
<dbReference type="Pfam" id="PF04402">
    <property type="entry name" value="SIMPL"/>
    <property type="match status" value="1"/>
</dbReference>
<dbReference type="Proteomes" id="UP000622552">
    <property type="component" value="Unassembled WGS sequence"/>
</dbReference>